<evidence type="ECO:0000256" key="1">
    <source>
        <dbReference type="SAM" id="Coils"/>
    </source>
</evidence>
<dbReference type="VEuPathDB" id="TriTrypDB:C3747_280g20"/>
<dbReference type="VEuPathDB" id="TriTrypDB:TcCL_Unassigned07258"/>
<dbReference type="VEuPathDB" id="TriTrypDB:Tc_MARK_1241"/>
<proteinExistence type="predicted"/>
<sequence length="158" mass="18283">MAWEREQRELLQWGCDMIVTHGDSASTVSSTARTQLPAATTTMDLMSLIAGRNHAIMEERSKLRTRRRQLLHTIEKERENAVAKQRETEGRWAQFCEQLVGLVAEEHAVSAQRFAAATEIAKMAAMRELISHDKELFCRHREEMQEEVERLKGKLQRH</sequence>
<protein>
    <submittedName>
        <fullName evidence="2">Uncharacterized protein</fullName>
    </submittedName>
</protein>
<dbReference type="VEuPathDB" id="TriTrypDB:TcCLB.503395.10"/>
<dbReference type="Proteomes" id="UP000246078">
    <property type="component" value="Unassembled WGS sequence"/>
</dbReference>
<reference evidence="2 3" key="1">
    <citation type="journal article" date="2018" name="Microb. Genom.">
        <title>Expanding an expanded genome: long-read sequencing of Trypanosoma cruzi.</title>
        <authorList>
            <person name="Berna L."/>
            <person name="Rodriguez M."/>
            <person name="Chiribao M.L."/>
            <person name="Parodi-Talice A."/>
            <person name="Pita S."/>
            <person name="Rijo G."/>
            <person name="Alvarez-Valin F."/>
            <person name="Robello C."/>
        </authorList>
    </citation>
    <scope>NUCLEOTIDE SEQUENCE [LARGE SCALE GENOMIC DNA]</scope>
    <source>
        <strain evidence="2 3">TCC</strain>
    </source>
</reference>
<dbReference type="VEuPathDB" id="TriTrypDB:TcYC6_0101360"/>
<name>A0A2V2VFY8_TRYCR</name>
<gene>
    <name evidence="2" type="ORF">C3747_280g20</name>
</gene>
<dbReference type="EMBL" id="PRFC01000280">
    <property type="protein sequence ID" value="PWU94352.1"/>
    <property type="molecule type" value="Genomic_DNA"/>
</dbReference>
<feature type="coiled-coil region" evidence="1">
    <location>
        <begin position="60"/>
        <end position="87"/>
    </location>
</feature>
<evidence type="ECO:0000313" key="3">
    <source>
        <dbReference type="Proteomes" id="UP000246078"/>
    </source>
</evidence>
<organism evidence="2 3">
    <name type="scientific">Trypanosoma cruzi</name>
    <dbReference type="NCBI Taxonomy" id="5693"/>
    <lineage>
        <taxon>Eukaryota</taxon>
        <taxon>Discoba</taxon>
        <taxon>Euglenozoa</taxon>
        <taxon>Kinetoplastea</taxon>
        <taxon>Metakinetoplastina</taxon>
        <taxon>Trypanosomatida</taxon>
        <taxon>Trypanosomatidae</taxon>
        <taxon>Trypanosoma</taxon>
        <taxon>Schizotrypanum</taxon>
    </lineage>
</organism>
<dbReference type="VEuPathDB" id="TriTrypDB:TCDM_07008"/>
<dbReference type="VEuPathDB" id="TriTrypDB:TCSYLVIO_002086"/>
<evidence type="ECO:0000313" key="2">
    <source>
        <dbReference type="EMBL" id="PWU94352.1"/>
    </source>
</evidence>
<dbReference type="VEuPathDB" id="TriTrypDB:TcCLB.506181.20"/>
<dbReference type="VEuPathDB" id="TriTrypDB:ECC02_004243"/>
<keyword evidence="1" id="KW-0175">Coiled coil</keyword>
<dbReference type="VEuPathDB" id="TriTrypDB:TcBrA4_0073240"/>
<dbReference type="VEuPathDB" id="TriTrypDB:BCY84_13733"/>
<dbReference type="VEuPathDB" id="TriTrypDB:C4B63_51g94"/>
<dbReference type="VEuPathDB" id="TriTrypDB:TcG_06557"/>
<accession>A0A2V2VFY8</accession>
<dbReference type="AlphaFoldDB" id="A0A2V2VFY8"/>
<comment type="caution">
    <text evidence="2">The sequence shown here is derived from an EMBL/GenBank/DDBJ whole genome shotgun (WGS) entry which is preliminary data.</text>
</comment>